<name>X6M268_RETFI</name>
<sequence>MTLASEDAESQDYTETLTRARESLIAFDAEVFKRYLVTKDRAKFAVGKSIKYLEILHDGKVRVRDAKTSHLDGVISDPSKALQNVENSDKVLWEDKKKNKSRQFKFSTAEEKKEFFEELKKRDNKDKHKQKTKDKHSVESFKFLPHEEYVSLIYPAIVRRRRDRGDESKWNEYTDKLVAITNYRIVVVETYGHTEIQKQLQDDDKVIAALEVVHMCVMSMECAQDMVVTFHTKDLRTVQLDLSLNAVKERQQNIKFIKQYIFPTKDSEIFAFAQWSVLQEKAQKERNRTPKSSDVDVQPVVVAAAATAATVTAAAATAATTTTTTTVKKQQQQQQH</sequence>
<evidence type="ECO:0000313" key="1">
    <source>
        <dbReference type="EMBL" id="ETO08263.1"/>
    </source>
</evidence>
<dbReference type="EMBL" id="ASPP01025212">
    <property type="protein sequence ID" value="ETO08263.1"/>
    <property type="molecule type" value="Genomic_DNA"/>
</dbReference>
<dbReference type="Proteomes" id="UP000023152">
    <property type="component" value="Unassembled WGS sequence"/>
</dbReference>
<keyword evidence="2" id="KW-1185">Reference proteome</keyword>
<accession>X6M268</accession>
<gene>
    <name evidence="1" type="ORF">RFI_29126</name>
</gene>
<protein>
    <submittedName>
        <fullName evidence="1">Uncharacterized protein</fullName>
    </submittedName>
</protein>
<dbReference type="AlphaFoldDB" id="X6M268"/>
<proteinExistence type="predicted"/>
<feature type="non-terminal residue" evidence="1">
    <location>
        <position position="336"/>
    </location>
</feature>
<evidence type="ECO:0000313" key="2">
    <source>
        <dbReference type="Proteomes" id="UP000023152"/>
    </source>
</evidence>
<reference evidence="1 2" key="1">
    <citation type="journal article" date="2013" name="Curr. Biol.">
        <title>The Genome of the Foraminiferan Reticulomyxa filosa.</title>
        <authorList>
            <person name="Glockner G."/>
            <person name="Hulsmann N."/>
            <person name="Schleicher M."/>
            <person name="Noegel A.A."/>
            <person name="Eichinger L."/>
            <person name="Gallinger C."/>
            <person name="Pawlowski J."/>
            <person name="Sierra R."/>
            <person name="Euteneuer U."/>
            <person name="Pillet L."/>
            <person name="Moustafa A."/>
            <person name="Platzer M."/>
            <person name="Groth M."/>
            <person name="Szafranski K."/>
            <person name="Schliwa M."/>
        </authorList>
    </citation>
    <scope>NUCLEOTIDE SEQUENCE [LARGE SCALE GENOMIC DNA]</scope>
</reference>
<organism evidence="1 2">
    <name type="scientific">Reticulomyxa filosa</name>
    <dbReference type="NCBI Taxonomy" id="46433"/>
    <lineage>
        <taxon>Eukaryota</taxon>
        <taxon>Sar</taxon>
        <taxon>Rhizaria</taxon>
        <taxon>Retaria</taxon>
        <taxon>Foraminifera</taxon>
        <taxon>Monothalamids</taxon>
        <taxon>Reticulomyxidae</taxon>
        <taxon>Reticulomyxa</taxon>
    </lineage>
</organism>
<comment type="caution">
    <text evidence="1">The sequence shown here is derived from an EMBL/GenBank/DDBJ whole genome shotgun (WGS) entry which is preliminary data.</text>
</comment>